<dbReference type="HOGENOM" id="CLU_707726_0_0_9"/>
<evidence type="ECO:0000313" key="1">
    <source>
        <dbReference type="EMBL" id="AEW04163.1"/>
    </source>
</evidence>
<dbReference type="STRING" id="679936.Sulac_0649"/>
<dbReference type="Proteomes" id="UP000005439">
    <property type="component" value="Chromosome"/>
</dbReference>
<name>G8TZZ4_SULAD</name>
<keyword evidence="2" id="KW-1185">Reference proteome</keyword>
<proteinExistence type="predicted"/>
<accession>G8TZZ4</accession>
<dbReference type="PATRIC" id="fig|679936.5.peg.698"/>
<organism evidence="1 2">
    <name type="scientific">Sulfobacillus acidophilus (strain ATCC 700253 / DSM 10332 / NAL)</name>
    <dbReference type="NCBI Taxonomy" id="679936"/>
    <lineage>
        <taxon>Bacteria</taxon>
        <taxon>Bacillati</taxon>
        <taxon>Bacillota</taxon>
        <taxon>Clostridia</taxon>
        <taxon>Eubacteriales</taxon>
        <taxon>Clostridiales Family XVII. Incertae Sedis</taxon>
        <taxon>Sulfobacillus</taxon>
    </lineage>
</organism>
<gene>
    <name evidence="1" type="ordered locus">Sulac_0649</name>
</gene>
<reference evidence="1 2" key="2">
    <citation type="journal article" date="2012" name="Stand. Genomic Sci.">
        <title>Complete genome sequence of the moderately thermophilic mineral-sulfide-oxidizing firmicute Sulfobacillus acidophilus type strain (NAL(T)).</title>
        <authorList>
            <person name="Anderson I."/>
            <person name="Chertkov O."/>
            <person name="Chen A."/>
            <person name="Saunders E."/>
            <person name="Lapidus A."/>
            <person name="Nolan M."/>
            <person name="Lucas S."/>
            <person name="Hammon N."/>
            <person name="Deshpande S."/>
            <person name="Cheng J.F."/>
            <person name="Han C."/>
            <person name="Tapia R."/>
            <person name="Goodwin L.A."/>
            <person name="Pitluck S."/>
            <person name="Liolios K."/>
            <person name="Pagani I."/>
            <person name="Ivanova N."/>
            <person name="Mikhailova N."/>
            <person name="Pati A."/>
            <person name="Palaniappan K."/>
            <person name="Land M."/>
            <person name="Pan C."/>
            <person name="Rohde M."/>
            <person name="Pukall R."/>
            <person name="Goker M."/>
            <person name="Detter J.C."/>
            <person name="Woyke T."/>
            <person name="Bristow J."/>
            <person name="Eisen J.A."/>
            <person name="Markowitz V."/>
            <person name="Hugenholtz P."/>
            <person name="Kyrpides N.C."/>
            <person name="Klenk H.P."/>
            <person name="Mavromatis K."/>
        </authorList>
    </citation>
    <scope>NUCLEOTIDE SEQUENCE [LARGE SCALE GENOMIC DNA]</scope>
    <source>
        <strain evidence="2">ATCC 700253 / DSM 10332 / NAL</strain>
    </source>
</reference>
<sequence length="390" mass="42740">MKKRLGDFLRSAVTESLSVAARVSTETLVLSFGGPPVVASGAGEVAERMTDAVIRTFHPSNVALEPGLAVVVAPIPEESRVSPGFFLYTLKTVPDGDGWRVLPNEVDHVYPHYVADGRLAQWIGQRLAGKDGTFDVLDAIHPGTSAQIAWSLWIDQRARTTFSDDWYYRETMYYIGSVESSSGTGYYLWNRSVTNHGFTYSVCTGEAMSDREPPRIFETRKALEEAVHAQTIPIAQAIWVPEDLRMQLTVAASPTDRVPHVSRSAPSPSMVHVSRPQTVRTWQSNGSTVPDLHASFYIAGFQSTAHPDPVYVVWRPVPDGPVNAQGLPHEVQLVTNARGDVLVWRSADSAFAYMARQGFFAQRHPHATPVGVIEPAIQPASASAIPVRLV</sequence>
<dbReference type="KEGG" id="sap:Sulac_0649"/>
<dbReference type="EMBL" id="CP003179">
    <property type="protein sequence ID" value="AEW04163.1"/>
    <property type="molecule type" value="Genomic_DNA"/>
</dbReference>
<reference evidence="2" key="1">
    <citation type="submission" date="2011-12" db="EMBL/GenBank/DDBJ databases">
        <title>The complete genome of chromosome of Sulfobacillus acidophilus DSM 10332.</title>
        <authorList>
            <person name="Lucas S."/>
            <person name="Han J."/>
            <person name="Lapidus A."/>
            <person name="Bruce D."/>
            <person name="Goodwin L."/>
            <person name="Pitluck S."/>
            <person name="Peters L."/>
            <person name="Kyrpides N."/>
            <person name="Mavromatis K."/>
            <person name="Ivanova N."/>
            <person name="Mikhailova N."/>
            <person name="Chertkov O."/>
            <person name="Saunders E."/>
            <person name="Detter J.C."/>
            <person name="Tapia R."/>
            <person name="Han C."/>
            <person name="Land M."/>
            <person name="Hauser L."/>
            <person name="Markowitz V."/>
            <person name="Cheng J.-F."/>
            <person name="Hugenholtz P."/>
            <person name="Woyke T."/>
            <person name="Wu D."/>
            <person name="Pukall R."/>
            <person name="Gehrich-Schroeter G."/>
            <person name="Schneider S."/>
            <person name="Klenk H.-P."/>
            <person name="Eisen J.A."/>
        </authorList>
    </citation>
    <scope>NUCLEOTIDE SEQUENCE [LARGE SCALE GENOMIC DNA]</scope>
    <source>
        <strain evidence="2">ATCC 700253 / DSM 10332 / NAL</strain>
    </source>
</reference>
<protein>
    <submittedName>
        <fullName evidence="1">Uncharacterized protein</fullName>
    </submittedName>
</protein>
<dbReference type="AlphaFoldDB" id="G8TZZ4"/>
<evidence type="ECO:0000313" key="2">
    <source>
        <dbReference type="Proteomes" id="UP000005439"/>
    </source>
</evidence>